<evidence type="ECO:0000313" key="2">
    <source>
        <dbReference type="WBParaSite" id="ES5_v2.g9960.t1"/>
    </source>
</evidence>
<protein>
    <submittedName>
        <fullName evidence="2">Uncharacterized protein</fullName>
    </submittedName>
</protein>
<dbReference type="Proteomes" id="UP000887579">
    <property type="component" value="Unplaced"/>
</dbReference>
<organism evidence="1 2">
    <name type="scientific">Panagrolaimus sp. ES5</name>
    <dbReference type="NCBI Taxonomy" id="591445"/>
    <lineage>
        <taxon>Eukaryota</taxon>
        <taxon>Metazoa</taxon>
        <taxon>Ecdysozoa</taxon>
        <taxon>Nematoda</taxon>
        <taxon>Chromadorea</taxon>
        <taxon>Rhabditida</taxon>
        <taxon>Tylenchina</taxon>
        <taxon>Panagrolaimomorpha</taxon>
        <taxon>Panagrolaimoidea</taxon>
        <taxon>Panagrolaimidae</taxon>
        <taxon>Panagrolaimus</taxon>
    </lineage>
</organism>
<sequence>MVASKDSEIELERLIIEDDAEKPLPRQHTNSGFIFKAYVICSMTILWTGYTLMVRYTRSTTPSAELYSSCAVVFLSELVKCSIVIGFIAWESNFCYKKIHTLLSREFFGKPIELLKMSVPSMTYAIQNNLDFIALSNLDAGVYQVTAQLKVVTTAIFMMLFLGRKFSGRRWLAILFLFAGVALVQLNNVDDKSSKNKGENHFKGLIAVLSTCVTAGFAGVYFEMMLKDGSSTPFWIRNLQMYTCGIFWAFIGCYMSDGNFSLSNFQHGFNSFVYIIIGFLSVGGIYISLVMKHLDNLHKSFASAVSIILVVILSLFIFESVHIGLYFVFGSCIVCGAIMLYNSVNE</sequence>
<proteinExistence type="predicted"/>
<dbReference type="WBParaSite" id="ES5_v2.g9960.t1">
    <property type="protein sequence ID" value="ES5_v2.g9960.t1"/>
    <property type="gene ID" value="ES5_v2.g9960"/>
</dbReference>
<accession>A0AC34GYP0</accession>
<evidence type="ECO:0000313" key="1">
    <source>
        <dbReference type="Proteomes" id="UP000887579"/>
    </source>
</evidence>
<reference evidence="2" key="1">
    <citation type="submission" date="2022-11" db="UniProtKB">
        <authorList>
            <consortium name="WormBaseParasite"/>
        </authorList>
    </citation>
    <scope>IDENTIFICATION</scope>
</reference>
<name>A0AC34GYP0_9BILA</name>